<dbReference type="InterPro" id="IPR012910">
    <property type="entry name" value="Plug_dom"/>
</dbReference>
<evidence type="ECO:0000256" key="2">
    <source>
        <dbReference type="ARBA" id="ARBA00022448"/>
    </source>
</evidence>
<gene>
    <name evidence="13" type="ORF">CJ305_14670</name>
</gene>
<evidence type="ECO:0000256" key="1">
    <source>
        <dbReference type="ARBA" id="ARBA00004571"/>
    </source>
</evidence>
<keyword evidence="14" id="KW-1185">Reference proteome</keyword>
<dbReference type="GO" id="GO:0009279">
    <property type="term" value="C:cell outer membrane"/>
    <property type="evidence" value="ECO:0007669"/>
    <property type="project" value="UniProtKB-SubCell"/>
</dbReference>
<evidence type="ECO:0000313" key="14">
    <source>
        <dbReference type="Proteomes" id="UP000229433"/>
    </source>
</evidence>
<dbReference type="Proteomes" id="UP000229433">
    <property type="component" value="Unassembled WGS sequence"/>
</dbReference>
<dbReference type="InterPro" id="IPR036942">
    <property type="entry name" value="Beta-barrel_TonB_sf"/>
</dbReference>
<dbReference type="InterPro" id="IPR008969">
    <property type="entry name" value="CarboxyPept-like_regulatory"/>
</dbReference>
<evidence type="ECO:0000256" key="4">
    <source>
        <dbReference type="ARBA" id="ARBA00022692"/>
    </source>
</evidence>
<name>A0A2G1VP49_9FLAO</name>
<dbReference type="Gene3D" id="2.170.130.10">
    <property type="entry name" value="TonB-dependent receptor, plug domain"/>
    <property type="match status" value="1"/>
</dbReference>
<feature type="signal peptide" evidence="10">
    <location>
        <begin position="1"/>
        <end position="21"/>
    </location>
</feature>
<evidence type="ECO:0000256" key="8">
    <source>
        <dbReference type="PROSITE-ProRule" id="PRU01360"/>
    </source>
</evidence>
<dbReference type="AlphaFoldDB" id="A0A2G1VP49"/>
<dbReference type="Gene3D" id="2.40.170.20">
    <property type="entry name" value="TonB-dependent receptor, beta-barrel domain"/>
    <property type="match status" value="1"/>
</dbReference>
<evidence type="ECO:0000256" key="3">
    <source>
        <dbReference type="ARBA" id="ARBA00022452"/>
    </source>
</evidence>
<dbReference type="SUPFAM" id="SSF56935">
    <property type="entry name" value="Porins"/>
    <property type="match status" value="1"/>
</dbReference>
<dbReference type="OrthoDB" id="9768177at2"/>
<evidence type="ECO:0000256" key="10">
    <source>
        <dbReference type="SAM" id="SignalP"/>
    </source>
</evidence>
<organism evidence="13 14">
    <name type="scientific">Leeuwenhoekiella nanhaiensis</name>
    <dbReference type="NCBI Taxonomy" id="1655491"/>
    <lineage>
        <taxon>Bacteria</taxon>
        <taxon>Pseudomonadati</taxon>
        <taxon>Bacteroidota</taxon>
        <taxon>Flavobacteriia</taxon>
        <taxon>Flavobacteriales</taxon>
        <taxon>Flavobacteriaceae</taxon>
        <taxon>Leeuwenhoekiella</taxon>
    </lineage>
</organism>
<sequence>MKILLKGILFLLLSLPITSIAQSTVSGTVVDATGQMPIPGVNVLVEGTTNGTTTDFDGNYTLSGVNEGATISFSYLGFRTQTIPFTGQSNLDVTLTEDAAELDAVVVVGYGTTTKKDLTGSVSLVGEKDFNKGNNVTAENLLNGRVAGLTINTGGSPGASSEIRIRGGASLNASNSPLIVIDGLPINNVASGGRSVLSSINPADIESFSVLKDASAAAIYGNRGANGVIIITTKKGKQGLKVNFDSQASVARLTDKIDIFNANDYRSLINERFPDQTGFLGNANTDWQDAIYQDAFSSQHNLSVSGNIADILPTRLSVSRADQEGLRKTSSFERTTTSLSLNPRFFDGALKIDFNANLSWERNRFAPGVEGSAFQFNPTQPIYDPNSRYGGYYEYTNENGLALGNVPRNPVAQLMQTQDIASVRRYYGNFKVDYKLPFYEPLRAVVNLGIDNSESDRFFEIDRNSALGTNALEGEELGVRSDTDFKSSNRLLDAYLVHTKAFGDFNTEITAGYSYQIFENENFTTGNVRDPNAAPPELTLDPDVVLLAYFARGNFNYKQKYFLSASIRRDGTSRFGEDERFGYFPAISGAWQLSDEDFLKDSNTVSLLKLRAGYGITGQQDIGSAYDYLARYGLGNTISQYQFGDQFYTIGQPFYRNAGIKWEEITEYNLGLDYGFLNGKLSGSLDFFRKESDDLLSQAPVPDGVNFSNQGFQNIGKFTTQGIEFVVDYNLASNEDFNWNVNYNVTYIDREIDRLAFGQDILVQGIAGGTGNTIQVQRQGFAPNSFFVYRQLYDTAGQPIEGAYVDVNGDGILNDDDKYIAGNGRADVTMGFQSSMNYKNWDFSFNMRASFGNDIYNNVNSGNAQYGNVFRTVLNNVPTQVLESDFVNTPDVILSDYYLEDADFLRMDNITLGYTFDEDKIGKGSLRLWTGVQNVFVITDYSGLDPEITNNGVDNTIFPRGRTFLFGLNYGF</sequence>
<evidence type="ECO:0000256" key="7">
    <source>
        <dbReference type="ARBA" id="ARBA00023237"/>
    </source>
</evidence>
<dbReference type="EMBL" id="NQXA01000013">
    <property type="protein sequence ID" value="PHQ28533.1"/>
    <property type="molecule type" value="Genomic_DNA"/>
</dbReference>
<keyword evidence="4 8" id="KW-0812">Transmembrane</keyword>
<dbReference type="NCBIfam" id="TIGR04056">
    <property type="entry name" value="OMP_RagA_SusC"/>
    <property type="match status" value="1"/>
</dbReference>
<reference evidence="13 14" key="1">
    <citation type="submission" date="2017-08" db="EMBL/GenBank/DDBJ databases">
        <title>The whole genome shortgun sequences of strain Leeuwenhoekiella nanhaiensis G18 from the South China Sea.</title>
        <authorList>
            <person name="Liu Q."/>
        </authorList>
    </citation>
    <scope>NUCLEOTIDE SEQUENCE [LARGE SCALE GENOMIC DNA]</scope>
    <source>
        <strain evidence="13 14">G18</strain>
    </source>
</reference>
<evidence type="ECO:0000313" key="13">
    <source>
        <dbReference type="EMBL" id="PHQ28533.1"/>
    </source>
</evidence>
<evidence type="ECO:0000256" key="5">
    <source>
        <dbReference type="ARBA" id="ARBA00023077"/>
    </source>
</evidence>
<comment type="similarity">
    <text evidence="8 9">Belongs to the TonB-dependent receptor family.</text>
</comment>
<dbReference type="SUPFAM" id="SSF49464">
    <property type="entry name" value="Carboxypeptidase regulatory domain-like"/>
    <property type="match status" value="1"/>
</dbReference>
<dbReference type="Pfam" id="PF13715">
    <property type="entry name" value="CarbopepD_reg_2"/>
    <property type="match status" value="1"/>
</dbReference>
<dbReference type="Pfam" id="PF07715">
    <property type="entry name" value="Plug"/>
    <property type="match status" value="1"/>
</dbReference>
<keyword evidence="3 8" id="KW-1134">Transmembrane beta strand</keyword>
<evidence type="ECO:0000259" key="11">
    <source>
        <dbReference type="Pfam" id="PF00593"/>
    </source>
</evidence>
<feature type="domain" description="TonB-dependent receptor plug" evidence="12">
    <location>
        <begin position="115"/>
        <end position="228"/>
    </location>
</feature>
<dbReference type="InterPro" id="IPR039426">
    <property type="entry name" value="TonB-dep_rcpt-like"/>
</dbReference>
<dbReference type="InterPro" id="IPR000531">
    <property type="entry name" value="Beta-barrel_TonB"/>
</dbReference>
<dbReference type="Gene3D" id="2.60.40.1120">
    <property type="entry name" value="Carboxypeptidase-like, regulatory domain"/>
    <property type="match status" value="1"/>
</dbReference>
<keyword evidence="2 8" id="KW-0813">Transport</keyword>
<evidence type="ECO:0000259" key="12">
    <source>
        <dbReference type="Pfam" id="PF07715"/>
    </source>
</evidence>
<feature type="chain" id="PRO_5013706382" evidence="10">
    <location>
        <begin position="22"/>
        <end position="972"/>
    </location>
</feature>
<dbReference type="PROSITE" id="PS52016">
    <property type="entry name" value="TONB_DEPENDENT_REC_3"/>
    <property type="match status" value="1"/>
</dbReference>
<proteinExistence type="inferred from homology"/>
<evidence type="ECO:0000256" key="9">
    <source>
        <dbReference type="RuleBase" id="RU003357"/>
    </source>
</evidence>
<keyword evidence="6 8" id="KW-0472">Membrane</keyword>
<comment type="caution">
    <text evidence="13">The sequence shown here is derived from an EMBL/GenBank/DDBJ whole genome shotgun (WGS) entry which is preliminary data.</text>
</comment>
<dbReference type="RefSeq" id="WP_099647050.1">
    <property type="nucleotide sequence ID" value="NZ_KZ319295.1"/>
</dbReference>
<keyword evidence="5 9" id="KW-0798">TonB box</keyword>
<evidence type="ECO:0000256" key="6">
    <source>
        <dbReference type="ARBA" id="ARBA00023136"/>
    </source>
</evidence>
<dbReference type="InterPro" id="IPR023996">
    <property type="entry name" value="TonB-dep_OMP_SusC/RagA"/>
</dbReference>
<keyword evidence="7 8" id="KW-0998">Cell outer membrane</keyword>
<dbReference type="InterPro" id="IPR023997">
    <property type="entry name" value="TonB-dep_OMP_SusC/RagA_CS"/>
</dbReference>
<feature type="domain" description="TonB-dependent receptor-like beta-barrel" evidence="11">
    <location>
        <begin position="379"/>
        <end position="847"/>
    </location>
</feature>
<dbReference type="Pfam" id="PF00593">
    <property type="entry name" value="TonB_dep_Rec_b-barrel"/>
    <property type="match status" value="1"/>
</dbReference>
<dbReference type="InterPro" id="IPR037066">
    <property type="entry name" value="Plug_dom_sf"/>
</dbReference>
<protein>
    <submittedName>
        <fullName evidence="13">SusC/RagA family TonB-linked outer membrane protein</fullName>
    </submittedName>
</protein>
<dbReference type="NCBIfam" id="TIGR04057">
    <property type="entry name" value="SusC_RagA_signa"/>
    <property type="match status" value="1"/>
</dbReference>
<keyword evidence="10" id="KW-0732">Signal</keyword>
<accession>A0A2G1VP49</accession>
<comment type="subcellular location">
    <subcellularLocation>
        <location evidence="1 8">Cell outer membrane</location>
        <topology evidence="1 8">Multi-pass membrane protein</topology>
    </subcellularLocation>
</comment>